<keyword evidence="2" id="KW-1185">Reference proteome</keyword>
<name>A0A8H4AQE7_GIGMA</name>
<reference evidence="1 2" key="1">
    <citation type="journal article" date="2019" name="Environ. Microbiol.">
        <title>At the nexus of three kingdoms: the genome of the mycorrhizal fungus Gigaspora margarita provides insights into plant, endobacterial and fungal interactions.</title>
        <authorList>
            <person name="Venice F."/>
            <person name="Ghignone S."/>
            <person name="Salvioli di Fossalunga A."/>
            <person name="Amselem J."/>
            <person name="Novero M."/>
            <person name="Xianan X."/>
            <person name="Sedzielewska Toro K."/>
            <person name="Morin E."/>
            <person name="Lipzen A."/>
            <person name="Grigoriev I.V."/>
            <person name="Henrissat B."/>
            <person name="Martin F.M."/>
            <person name="Bonfante P."/>
        </authorList>
    </citation>
    <scope>NUCLEOTIDE SEQUENCE [LARGE SCALE GENOMIC DNA]</scope>
    <source>
        <strain evidence="1 2">BEG34</strain>
    </source>
</reference>
<dbReference type="OrthoDB" id="10443632at2759"/>
<proteinExistence type="predicted"/>
<dbReference type="Proteomes" id="UP000439903">
    <property type="component" value="Unassembled WGS sequence"/>
</dbReference>
<comment type="caution">
    <text evidence="1">The sequence shown here is derived from an EMBL/GenBank/DDBJ whole genome shotgun (WGS) entry which is preliminary data.</text>
</comment>
<gene>
    <name evidence="1" type="ORF">F8M41_015556</name>
</gene>
<evidence type="ECO:0000313" key="2">
    <source>
        <dbReference type="Proteomes" id="UP000439903"/>
    </source>
</evidence>
<organism evidence="1 2">
    <name type="scientific">Gigaspora margarita</name>
    <dbReference type="NCBI Taxonomy" id="4874"/>
    <lineage>
        <taxon>Eukaryota</taxon>
        <taxon>Fungi</taxon>
        <taxon>Fungi incertae sedis</taxon>
        <taxon>Mucoromycota</taxon>
        <taxon>Glomeromycotina</taxon>
        <taxon>Glomeromycetes</taxon>
        <taxon>Diversisporales</taxon>
        <taxon>Gigasporaceae</taxon>
        <taxon>Gigaspora</taxon>
    </lineage>
</organism>
<dbReference type="EMBL" id="WTPW01000328">
    <property type="protein sequence ID" value="KAF0522453.1"/>
    <property type="molecule type" value="Genomic_DNA"/>
</dbReference>
<sequence>MHLHKHLRECMIDYGLWYSFWCFAYECYNRELEIYSNYNFYDENQLPKSENSILVSSTARQETDFKLGDEKYGSFFSCSDLNSHVLASPTSHYLAIVDWYRRDSQKQSYFHVKSRDKIFKNILSTNADRTYHAELWEDRFVERGIATILPIQRIISQFVKSNRIKLPGILQKISFMAKATLNTLSTSITSLTQSINEMKTILNSSDIKSQLEITKNSIDSLKHRFDIYEQNHNEFATTIQRVNSEHRIKIQHIENTLMTATTTLDNLSTSTSALQDTMNNILLYIQSHGNNISSITNATINSPHTITVANPVLTAKVHNKMRYFNGPKS</sequence>
<accession>A0A8H4AQE7</accession>
<evidence type="ECO:0000313" key="1">
    <source>
        <dbReference type="EMBL" id="KAF0522453.1"/>
    </source>
</evidence>
<dbReference type="AlphaFoldDB" id="A0A8H4AQE7"/>
<protein>
    <submittedName>
        <fullName evidence="1">Uncharacterized protein</fullName>
    </submittedName>
</protein>